<reference evidence="1 2" key="1">
    <citation type="submission" date="2018-04" db="EMBL/GenBank/DDBJ databases">
        <title>Genomic Encyclopedia of Archaeal and Bacterial Type Strains, Phase II (KMG-II): from individual species to whole genera.</title>
        <authorList>
            <person name="Goeker M."/>
        </authorList>
    </citation>
    <scope>NUCLEOTIDE SEQUENCE [LARGE SCALE GENOMIC DNA]</scope>
    <source>
        <strain evidence="1 2">DSM 25731</strain>
    </source>
</reference>
<organism evidence="1 2">
    <name type="scientific">Kordia periserrulae</name>
    <dbReference type="NCBI Taxonomy" id="701523"/>
    <lineage>
        <taxon>Bacteria</taxon>
        <taxon>Pseudomonadati</taxon>
        <taxon>Bacteroidota</taxon>
        <taxon>Flavobacteriia</taxon>
        <taxon>Flavobacteriales</taxon>
        <taxon>Flavobacteriaceae</taxon>
        <taxon>Kordia</taxon>
    </lineage>
</organism>
<protein>
    <submittedName>
        <fullName evidence="1">Uncharacterized protein</fullName>
    </submittedName>
</protein>
<accession>A0A2T6C225</accession>
<evidence type="ECO:0000313" key="2">
    <source>
        <dbReference type="Proteomes" id="UP000244090"/>
    </source>
</evidence>
<dbReference type="Proteomes" id="UP000244090">
    <property type="component" value="Unassembled WGS sequence"/>
</dbReference>
<proteinExistence type="predicted"/>
<gene>
    <name evidence="1" type="ORF">C8N46_103471</name>
</gene>
<name>A0A2T6C225_9FLAO</name>
<sequence>MKKQPLKALQLNKKAISTLHTIKVKGGSYSHSNAQHGTQEHCCYPL</sequence>
<dbReference type="RefSeq" id="WP_158269119.1">
    <property type="nucleotide sequence ID" value="NZ_QBKT01000003.1"/>
</dbReference>
<keyword evidence="2" id="KW-1185">Reference proteome</keyword>
<dbReference type="AlphaFoldDB" id="A0A2T6C225"/>
<evidence type="ECO:0000313" key="1">
    <source>
        <dbReference type="EMBL" id="PTX62371.1"/>
    </source>
</evidence>
<comment type="caution">
    <text evidence="1">The sequence shown here is derived from an EMBL/GenBank/DDBJ whole genome shotgun (WGS) entry which is preliminary data.</text>
</comment>
<dbReference type="EMBL" id="QBKT01000003">
    <property type="protein sequence ID" value="PTX62371.1"/>
    <property type="molecule type" value="Genomic_DNA"/>
</dbReference>